<accession>A0A1A7VR12</accession>
<evidence type="ECO:0000313" key="3">
    <source>
        <dbReference type="EMBL" id="SBO24117.1"/>
    </source>
</evidence>
<reference evidence="5 6" key="1">
    <citation type="submission" date="2016-05" db="EMBL/GenBank/DDBJ databases">
        <authorList>
            <person name="Sharaf H."/>
        </authorList>
    </citation>
    <scope>NUCLEOTIDE SEQUENCE [LARGE SCALE GENOMIC DNA]</scope>
    <source>
        <strain evidence="5 6">H</strain>
    </source>
</reference>
<feature type="region of interest" description="Disordered" evidence="1">
    <location>
        <begin position="204"/>
        <end position="223"/>
    </location>
</feature>
<organism evidence="3 5">
    <name type="scientific">Plasmodium knowlesi (strain H)</name>
    <dbReference type="NCBI Taxonomy" id="5851"/>
    <lineage>
        <taxon>Eukaryota</taxon>
        <taxon>Sar</taxon>
        <taxon>Alveolata</taxon>
        <taxon>Apicomplexa</taxon>
        <taxon>Aconoidasida</taxon>
        <taxon>Haemosporida</taxon>
        <taxon>Plasmodiidae</taxon>
        <taxon>Plasmodium</taxon>
        <taxon>Plasmodium (Plasmodium)</taxon>
    </lineage>
</organism>
<evidence type="ECO:0000256" key="2">
    <source>
        <dbReference type="SAM" id="Phobius"/>
    </source>
</evidence>
<dbReference type="EMBL" id="CWHR02000026">
    <property type="protein sequence ID" value="SBO29318.1"/>
    <property type="molecule type" value="Genomic_DNA"/>
</dbReference>
<evidence type="ECO:0000256" key="1">
    <source>
        <dbReference type="SAM" id="MobiDB-lite"/>
    </source>
</evidence>
<evidence type="ECO:0000313" key="6">
    <source>
        <dbReference type="Proteomes" id="UP000182142"/>
    </source>
</evidence>
<gene>
    <name evidence="3" type="ORF">PKNA1_C2_0318200</name>
    <name evidence="4" type="ORF">PKNA1_H1_0318200</name>
</gene>
<keyword evidence="2" id="KW-1133">Transmembrane helix</keyword>
<evidence type="ECO:0000313" key="4">
    <source>
        <dbReference type="EMBL" id="SBO29318.1"/>
    </source>
</evidence>
<protein>
    <submittedName>
        <fullName evidence="3">Uncharacterized protein</fullName>
    </submittedName>
</protein>
<proteinExistence type="predicted"/>
<dbReference type="AlphaFoldDB" id="A0A1A7VR12"/>
<dbReference type="EMBL" id="CWHQ02000010">
    <property type="protein sequence ID" value="SBO24117.1"/>
    <property type="molecule type" value="Genomic_DNA"/>
</dbReference>
<sequence length="608" mass="67342">MKNNTIYNVFVTSSGQTAIVQRDNCSLSSFDEYRHRYSSFVPLFACPMKCAILFGALLCVIGWGNPSIADTIDDTIGDTIGDTIDDTIDEVVGDVPEDTTGEAPGGEPILPGVDTEALVNLANPNDLYDLLVGKEKGRAEDADLVDESPKLKGRWRNAPKGGSQLGQVDKDTFLTLYESALSHFDVDGYGVFMQEVISQGRRKDEQMEGKRWRKGTRESRPHCDRGVRSAVINRVGSDGRRIPRGVTRREKKTETGQATTNNVEYPGGAIRSAYGNNLSKWMKDSLEDIESPASIKEPGLANMLIQSLTMVKGLIQSVASSVVDIVPPLIPPPVWINRPLPCLPMVTGKNCLGSILYPITSAEFVIADITDSIMNGIISSFPSKYASKVGKTSDAQYRLCAMAYLGMYCASIFPICWMPIGLKVAETMSVCLPQCLATLIACPGFWIDDIEGPCSNASVPPFCSFSVFVNQKIVPPQLTSYDDSHSYPDTCPEHDYEYDTPEELYEHEDVQTESVYTKKRDSYSNATLPVYPDLVTKLYPNGPTAEELDSCKCVQMSSLCKRYFAIPVLRKRHPVFYPSHEEPVKLSPHQRRCCRVCKPIWRVLFPSH</sequence>
<reference evidence="3" key="2">
    <citation type="submission" date="2016-05" db="EMBL/GenBank/DDBJ databases">
        <authorList>
            <person name="Lavstsen T."/>
            <person name="Jespersen J.S."/>
        </authorList>
    </citation>
    <scope>NUCLEOTIDE SEQUENCE [LARGE SCALE GENOMIC DNA]</scope>
</reference>
<keyword evidence="2" id="KW-0812">Transmembrane</keyword>
<feature type="transmembrane region" description="Helical" evidence="2">
    <location>
        <begin position="40"/>
        <end position="63"/>
    </location>
</feature>
<dbReference type="Proteomes" id="UP000182128">
    <property type="component" value="Unassembled WGS sequence"/>
</dbReference>
<name>A0A1A7VR12_PLAKH</name>
<dbReference type="OrthoDB" id="363195at2759"/>
<evidence type="ECO:0000313" key="5">
    <source>
        <dbReference type="Proteomes" id="UP000182128"/>
    </source>
</evidence>
<dbReference type="Proteomes" id="UP000182142">
    <property type="component" value="Unassembled WGS sequence"/>
</dbReference>
<keyword evidence="2" id="KW-0472">Membrane</keyword>
<dbReference type="VEuPathDB" id="PlasmoDB:PKNH_0318200"/>